<evidence type="ECO:0008006" key="3">
    <source>
        <dbReference type="Google" id="ProtNLM"/>
    </source>
</evidence>
<dbReference type="InterPro" id="IPR001307">
    <property type="entry name" value="Thiosulphate_STrfase_CS"/>
</dbReference>
<dbReference type="PROSITE" id="PS51221">
    <property type="entry name" value="TTL"/>
    <property type="match status" value="1"/>
</dbReference>
<dbReference type="InterPro" id="IPR027746">
    <property type="entry name" value="TTL"/>
</dbReference>
<dbReference type="Proteomes" id="UP001430848">
    <property type="component" value="Unassembled WGS sequence"/>
</dbReference>
<proteinExistence type="predicted"/>
<sequence length="605" mass="68093">MDAFQRVEDIIERRAGKDFYDMEIMNALFGGTCEVIPHEPYALLSGEFRSNDHAGFLRSKSGQVWNPRDVLKQAKMVHFSDSPLPKPWAATDEKIFAAKPDCSFHAEQGEECREQQIWLDLYKRFREKRNPAVPWLGEHIKSFIREHVPGAVFIDDFDDFPPDASTVFQYCDGWALNRNFALLNTAQSALINAYPSSDALARKDYLSKVIEFWAAKRPDSILRTNVPLTVRLSLDYAEYVDEALTAADDLTLLSSLEENELKVAKEREWWILKPALVDCGAGIRLFSTMDELASCLELAGYEVDDDEESDLSEQAVEANGKPVNDAEHGNPNGFSPTLNIPGLNSLDALVTTTGALSLEGAKNGIQRTPKPQYVFKEGGRIPSAQIREFVAQQYIISIPPMEKRKWHARAYVLAMGRLEVYVFKEMLALLAGEDYEPPWLNPSLKASLTNTALQDEDVFVNKESMRDFWAAPDDLLPGDWKSSVFDQVCSISGELFRAAAHTMADKFTTVNKCFELFAVDFLIDTNGTAWLLEVNETPAFYDVGIAGPLAVRLMESVVCLSMEHMGQIPPGIDEKNELVKRRMIRVLDEREKLAKSNITEILPEN</sequence>
<gene>
    <name evidence="1" type="ORF">SLS63_005577</name>
</gene>
<dbReference type="Gene3D" id="3.90.550.10">
    <property type="entry name" value="Spore Coat Polysaccharide Biosynthesis Protein SpsA, Chain A"/>
    <property type="match status" value="1"/>
</dbReference>
<protein>
    <recommendedName>
        <fullName evidence="3">TTL domain-containing protein</fullName>
    </recommendedName>
</protein>
<evidence type="ECO:0000313" key="2">
    <source>
        <dbReference type="Proteomes" id="UP001430848"/>
    </source>
</evidence>
<reference evidence="1 2" key="1">
    <citation type="submission" date="2024-02" db="EMBL/GenBank/DDBJ databases">
        <title>De novo assembly and annotation of 12 fungi associated with fruit tree decline syndrome in Ontario, Canada.</title>
        <authorList>
            <person name="Sulman M."/>
            <person name="Ellouze W."/>
            <person name="Ilyukhin E."/>
        </authorList>
    </citation>
    <scope>NUCLEOTIDE SEQUENCE [LARGE SCALE GENOMIC DNA]</scope>
    <source>
        <strain evidence="1 2">M169</strain>
    </source>
</reference>
<dbReference type="PANTHER" id="PTHR47551:SF1">
    <property type="entry name" value="TUBULIN--TYROSINE LIGASE PBY1-RELATED"/>
    <property type="match status" value="1"/>
</dbReference>
<keyword evidence="2" id="KW-1185">Reference proteome</keyword>
<dbReference type="Pfam" id="PF03133">
    <property type="entry name" value="TTL"/>
    <property type="match status" value="1"/>
</dbReference>
<accession>A0ABR1PAQ1</accession>
<evidence type="ECO:0000313" key="1">
    <source>
        <dbReference type="EMBL" id="KAK7730907.1"/>
    </source>
</evidence>
<dbReference type="Gene3D" id="3.30.470.20">
    <property type="entry name" value="ATP-grasp fold, B domain"/>
    <property type="match status" value="1"/>
</dbReference>
<dbReference type="PANTHER" id="PTHR47551">
    <property type="entry name" value="TUBULIN--TYROSINE LIGASE PBY1-RELATED"/>
    <property type="match status" value="1"/>
</dbReference>
<dbReference type="SUPFAM" id="SSF56059">
    <property type="entry name" value="Glutathione synthetase ATP-binding domain-like"/>
    <property type="match status" value="1"/>
</dbReference>
<dbReference type="EMBL" id="JAKNSF020000024">
    <property type="protein sequence ID" value="KAK7730907.1"/>
    <property type="molecule type" value="Genomic_DNA"/>
</dbReference>
<dbReference type="PROSITE" id="PS00380">
    <property type="entry name" value="RHODANESE_1"/>
    <property type="match status" value="1"/>
</dbReference>
<name>A0ABR1PAQ1_DIAER</name>
<dbReference type="InterPro" id="IPR029044">
    <property type="entry name" value="Nucleotide-diphossugar_trans"/>
</dbReference>
<comment type="caution">
    <text evidence="1">The sequence shown here is derived from an EMBL/GenBank/DDBJ whole genome shotgun (WGS) entry which is preliminary data.</text>
</comment>
<dbReference type="InterPro" id="IPR004344">
    <property type="entry name" value="TTL/TTLL_fam"/>
</dbReference>
<organism evidence="1 2">
    <name type="scientific">Diaporthe eres</name>
    <name type="common">Phomopsis oblonga</name>
    <dbReference type="NCBI Taxonomy" id="83184"/>
    <lineage>
        <taxon>Eukaryota</taxon>
        <taxon>Fungi</taxon>
        <taxon>Dikarya</taxon>
        <taxon>Ascomycota</taxon>
        <taxon>Pezizomycotina</taxon>
        <taxon>Sordariomycetes</taxon>
        <taxon>Sordariomycetidae</taxon>
        <taxon>Diaporthales</taxon>
        <taxon>Diaporthaceae</taxon>
        <taxon>Diaporthe</taxon>
        <taxon>Diaporthe eres species complex</taxon>
    </lineage>
</organism>